<dbReference type="InterPro" id="IPR026050">
    <property type="entry name" value="C1GALT1/C1GALT1_chp1"/>
</dbReference>
<comment type="subcellular location">
    <subcellularLocation>
        <location evidence="1">Membrane</location>
        <topology evidence="1">Single-pass type II membrane protein</topology>
    </subcellularLocation>
</comment>
<keyword evidence="8" id="KW-0547">Nucleotide-binding</keyword>
<evidence type="ECO:0000256" key="7">
    <source>
        <dbReference type="ARBA" id="ARBA00022692"/>
    </source>
</evidence>
<evidence type="ECO:0000256" key="2">
    <source>
        <dbReference type="ARBA" id="ARBA00004922"/>
    </source>
</evidence>
<evidence type="ECO:0000259" key="12">
    <source>
        <dbReference type="Pfam" id="PF02434"/>
    </source>
</evidence>
<comment type="similarity">
    <text evidence="3">Belongs to the glycosyltransferase 31 family. Beta3-Gal-T subfamily.</text>
</comment>
<dbReference type="EMBL" id="JBFXLT010000093">
    <property type="protein sequence ID" value="KAL2809223.1"/>
    <property type="molecule type" value="Genomic_DNA"/>
</dbReference>
<evidence type="ECO:0000256" key="11">
    <source>
        <dbReference type="ARBA" id="ARBA00023136"/>
    </source>
</evidence>
<evidence type="ECO:0000256" key="6">
    <source>
        <dbReference type="ARBA" id="ARBA00022679"/>
    </source>
</evidence>
<evidence type="ECO:0000256" key="9">
    <source>
        <dbReference type="ARBA" id="ARBA00022968"/>
    </source>
</evidence>
<dbReference type="EC" id="2.4.1.122" evidence="4"/>
<organism evidence="13 14">
    <name type="scientific">Aspergillus granulosus</name>
    <dbReference type="NCBI Taxonomy" id="176169"/>
    <lineage>
        <taxon>Eukaryota</taxon>
        <taxon>Fungi</taxon>
        <taxon>Dikarya</taxon>
        <taxon>Ascomycota</taxon>
        <taxon>Pezizomycotina</taxon>
        <taxon>Eurotiomycetes</taxon>
        <taxon>Eurotiomycetidae</taxon>
        <taxon>Eurotiales</taxon>
        <taxon>Aspergillaceae</taxon>
        <taxon>Aspergillus</taxon>
        <taxon>Aspergillus subgen. Nidulantes</taxon>
    </lineage>
</organism>
<evidence type="ECO:0000256" key="10">
    <source>
        <dbReference type="ARBA" id="ARBA00022989"/>
    </source>
</evidence>
<dbReference type="PANTHER" id="PTHR23033">
    <property type="entry name" value="BETA1,3-GALACTOSYLTRANSFERASE"/>
    <property type="match status" value="1"/>
</dbReference>
<dbReference type="InterPro" id="IPR003378">
    <property type="entry name" value="Fringe-like_glycosylTrfase"/>
</dbReference>
<comment type="caution">
    <text evidence="13">The sequence shown here is derived from an EMBL/GenBank/DDBJ whole genome shotgun (WGS) entry which is preliminary data.</text>
</comment>
<evidence type="ECO:0000313" key="14">
    <source>
        <dbReference type="Proteomes" id="UP001610334"/>
    </source>
</evidence>
<keyword evidence="10" id="KW-1133">Transmembrane helix</keyword>
<feature type="domain" description="Fringe-like glycosyltransferase" evidence="12">
    <location>
        <begin position="77"/>
        <end position="178"/>
    </location>
</feature>
<keyword evidence="14" id="KW-1185">Reference proteome</keyword>
<evidence type="ECO:0000256" key="1">
    <source>
        <dbReference type="ARBA" id="ARBA00004606"/>
    </source>
</evidence>
<keyword evidence="11" id="KW-0472">Membrane</keyword>
<accession>A0ABR4H195</accession>
<name>A0ABR4H195_9EURO</name>
<evidence type="ECO:0000256" key="5">
    <source>
        <dbReference type="ARBA" id="ARBA00022676"/>
    </source>
</evidence>
<dbReference type="PANTHER" id="PTHR23033:SF40">
    <property type="entry name" value="APPLE DOMAIN-CONTAINING PROTEIN"/>
    <property type="match status" value="1"/>
</dbReference>
<evidence type="ECO:0000313" key="13">
    <source>
        <dbReference type="EMBL" id="KAL2809223.1"/>
    </source>
</evidence>
<keyword evidence="5" id="KW-0328">Glycosyltransferase</keyword>
<dbReference type="Proteomes" id="UP001610334">
    <property type="component" value="Unassembled WGS sequence"/>
</dbReference>
<keyword evidence="9" id="KW-0735">Signal-anchor</keyword>
<protein>
    <recommendedName>
        <fullName evidence="4">N-acetylgalactosaminide beta-1,3-galactosyltransferase</fullName>
        <ecNumber evidence="4">2.4.1.122</ecNumber>
    </recommendedName>
</protein>
<comment type="pathway">
    <text evidence="2">Protein modification; protein glycosylation.</text>
</comment>
<evidence type="ECO:0000256" key="3">
    <source>
        <dbReference type="ARBA" id="ARBA00006462"/>
    </source>
</evidence>
<dbReference type="Pfam" id="PF02434">
    <property type="entry name" value="Fringe"/>
    <property type="match status" value="1"/>
</dbReference>
<reference evidence="13 14" key="1">
    <citation type="submission" date="2024-07" db="EMBL/GenBank/DDBJ databases">
        <title>Section-level genome sequencing and comparative genomics of Aspergillus sections Usti and Cavernicolus.</title>
        <authorList>
            <consortium name="Lawrence Berkeley National Laboratory"/>
            <person name="Nybo J.L."/>
            <person name="Vesth T.C."/>
            <person name="Theobald S."/>
            <person name="Frisvad J.C."/>
            <person name="Larsen T.O."/>
            <person name="Kjaerboelling I."/>
            <person name="Rothschild-Mancinelli K."/>
            <person name="Lyhne E.K."/>
            <person name="Kogle M.E."/>
            <person name="Barry K."/>
            <person name="Clum A."/>
            <person name="Na H."/>
            <person name="Ledsgaard L."/>
            <person name="Lin J."/>
            <person name="Lipzen A."/>
            <person name="Kuo A."/>
            <person name="Riley R."/>
            <person name="Mondo S."/>
            <person name="Labutti K."/>
            <person name="Haridas S."/>
            <person name="Pangalinan J."/>
            <person name="Salamov A.A."/>
            <person name="Simmons B.A."/>
            <person name="Magnuson J.K."/>
            <person name="Chen J."/>
            <person name="Drula E."/>
            <person name="Henrissat B."/>
            <person name="Wiebenga A."/>
            <person name="Lubbers R.J."/>
            <person name="Gomes A.C."/>
            <person name="Makela M.R."/>
            <person name="Stajich J."/>
            <person name="Grigoriev I.V."/>
            <person name="Mortensen U.H."/>
            <person name="De Vries R.P."/>
            <person name="Baker S.E."/>
            <person name="Andersen M.R."/>
        </authorList>
    </citation>
    <scope>NUCLEOTIDE SEQUENCE [LARGE SCALE GENOMIC DNA]</scope>
    <source>
        <strain evidence="13 14">CBS 588.65</strain>
    </source>
</reference>
<keyword evidence="7" id="KW-0812">Transmembrane</keyword>
<evidence type="ECO:0000256" key="8">
    <source>
        <dbReference type="ARBA" id="ARBA00022741"/>
    </source>
</evidence>
<proteinExistence type="inferred from homology"/>
<dbReference type="Gene3D" id="3.90.550.50">
    <property type="match status" value="1"/>
</dbReference>
<evidence type="ECO:0000256" key="4">
    <source>
        <dbReference type="ARBA" id="ARBA00012557"/>
    </source>
</evidence>
<keyword evidence="6" id="KW-0808">Transferase</keyword>
<sequence>MEEEFEGHHIHDVLSGISEEMKKSAPEFEYYRDLHKNRNRVAEFAAENNNTTPFRRKAWDLDKWKFIPVVERALQEAQPDTKWFMFIEGDTFLVWSNLLKWVAQLDWRKLSFLGLSVTMHDQLFAYGGAGWLLSRPAVQQMKQHMTSQKDNYETFTNDSSYGDLILGYVLEQAGLGLTEAWPLIQRETPSTMEYTKDLMCYPVVTFHHIDSFEIKSIWDLEQEWIAAGVPAPLLHFDIFNRLVYPLLAPRIDDWDNFSDGEEKLLTTDEGFEHCKQHCEEDAQCVQFRFTPKKCIMSRSVTLGWKADPSMNSVSGWMMGRINQIKASVQCKGETWTSTD</sequence>
<gene>
    <name evidence="13" type="ORF">BJX63DRAFT_445410</name>
</gene>